<dbReference type="SUPFAM" id="SSF48008">
    <property type="entry name" value="GntR ligand-binding domain-like"/>
    <property type="match status" value="1"/>
</dbReference>
<organism evidence="6 7">
    <name type="scientific">Aliiruegeria haliotis</name>
    <dbReference type="NCBI Taxonomy" id="1280846"/>
    <lineage>
        <taxon>Bacteria</taxon>
        <taxon>Pseudomonadati</taxon>
        <taxon>Pseudomonadota</taxon>
        <taxon>Alphaproteobacteria</taxon>
        <taxon>Rhodobacterales</taxon>
        <taxon>Roseobacteraceae</taxon>
        <taxon>Aliiruegeria</taxon>
    </lineage>
</organism>
<dbReference type="Proteomes" id="UP000239480">
    <property type="component" value="Unassembled WGS sequence"/>
</dbReference>
<evidence type="ECO:0000313" key="6">
    <source>
        <dbReference type="EMBL" id="PRY20081.1"/>
    </source>
</evidence>
<dbReference type="CDD" id="cd07377">
    <property type="entry name" value="WHTH_GntR"/>
    <property type="match status" value="1"/>
</dbReference>
<dbReference type="SMART" id="SM00345">
    <property type="entry name" value="HTH_GNTR"/>
    <property type="match status" value="1"/>
</dbReference>
<name>A0A2T0RG32_9RHOB</name>
<evidence type="ECO:0000313" key="7">
    <source>
        <dbReference type="Proteomes" id="UP000239480"/>
    </source>
</evidence>
<keyword evidence="1" id="KW-0805">Transcription regulation</keyword>
<reference evidence="6 7" key="1">
    <citation type="submission" date="2018-03" db="EMBL/GenBank/DDBJ databases">
        <title>Genomic Encyclopedia of Archaeal and Bacterial Type Strains, Phase II (KMG-II): from individual species to whole genera.</title>
        <authorList>
            <person name="Goeker M."/>
        </authorList>
    </citation>
    <scope>NUCLEOTIDE SEQUENCE [LARGE SCALE GENOMIC DNA]</scope>
    <source>
        <strain evidence="6 7">DSM 29328</strain>
    </source>
</reference>
<sequence length="263" mass="29500">MPIDPVTTDTVQNGPLRPSRVLAERIETEILPHVAVGERLPTERDLSDKFGVGRTIVREALLVLELSDLIVTRKGSGSIKLKSKAHTSAATPLAEPEIGPFELIQARLTIEGAVAALAANVATATDLRRMKTSLEEHTSILQGPLTDETFHKVMDVDSRFHLEIAESTHNLALIRSVDFVRRYVGKTREWEVFLEIYERDRDQLELALEEHRTILEKLMARDAPGAQTAMRAHIFRKWGGLRGELEARGMPLDTRLFEITVEI</sequence>
<dbReference type="SMART" id="SM00895">
    <property type="entry name" value="FCD"/>
    <property type="match status" value="1"/>
</dbReference>
<dbReference type="AlphaFoldDB" id="A0A2T0RG32"/>
<dbReference type="InterPro" id="IPR011711">
    <property type="entry name" value="GntR_C"/>
</dbReference>
<feature type="coiled-coil region" evidence="4">
    <location>
        <begin position="194"/>
        <end position="221"/>
    </location>
</feature>
<dbReference type="GO" id="GO:0003700">
    <property type="term" value="F:DNA-binding transcription factor activity"/>
    <property type="evidence" value="ECO:0007669"/>
    <property type="project" value="InterPro"/>
</dbReference>
<feature type="domain" description="HTH gntR-type" evidence="5">
    <location>
        <begin position="16"/>
        <end position="83"/>
    </location>
</feature>
<protein>
    <submittedName>
        <fullName evidence="6">GntR family transcriptional regulator</fullName>
    </submittedName>
</protein>
<dbReference type="InterPro" id="IPR000524">
    <property type="entry name" value="Tscrpt_reg_HTH_GntR"/>
</dbReference>
<proteinExistence type="predicted"/>
<dbReference type="Gene3D" id="1.10.10.10">
    <property type="entry name" value="Winged helix-like DNA-binding domain superfamily/Winged helix DNA-binding domain"/>
    <property type="match status" value="1"/>
</dbReference>
<dbReference type="PROSITE" id="PS50949">
    <property type="entry name" value="HTH_GNTR"/>
    <property type="match status" value="1"/>
</dbReference>
<dbReference type="GO" id="GO:0003677">
    <property type="term" value="F:DNA binding"/>
    <property type="evidence" value="ECO:0007669"/>
    <property type="project" value="UniProtKB-KW"/>
</dbReference>
<dbReference type="RefSeq" id="WP_106208019.1">
    <property type="nucleotide sequence ID" value="NZ_PVTD01000015.1"/>
</dbReference>
<dbReference type="Pfam" id="PF07729">
    <property type="entry name" value="FCD"/>
    <property type="match status" value="1"/>
</dbReference>
<keyword evidence="3" id="KW-0804">Transcription</keyword>
<dbReference type="Pfam" id="PF00392">
    <property type="entry name" value="GntR"/>
    <property type="match status" value="1"/>
</dbReference>
<evidence type="ECO:0000256" key="3">
    <source>
        <dbReference type="ARBA" id="ARBA00023163"/>
    </source>
</evidence>
<evidence type="ECO:0000259" key="5">
    <source>
        <dbReference type="PROSITE" id="PS50949"/>
    </source>
</evidence>
<keyword evidence="2" id="KW-0238">DNA-binding</keyword>
<dbReference type="Gene3D" id="1.20.120.530">
    <property type="entry name" value="GntR ligand-binding domain-like"/>
    <property type="match status" value="1"/>
</dbReference>
<evidence type="ECO:0000256" key="4">
    <source>
        <dbReference type="SAM" id="Coils"/>
    </source>
</evidence>
<gene>
    <name evidence="6" type="ORF">CLV78_11530</name>
</gene>
<dbReference type="InterPro" id="IPR036390">
    <property type="entry name" value="WH_DNA-bd_sf"/>
</dbReference>
<comment type="caution">
    <text evidence="6">The sequence shown here is derived from an EMBL/GenBank/DDBJ whole genome shotgun (WGS) entry which is preliminary data.</text>
</comment>
<evidence type="ECO:0000256" key="2">
    <source>
        <dbReference type="ARBA" id="ARBA00023125"/>
    </source>
</evidence>
<accession>A0A2T0RG32</accession>
<keyword evidence="4" id="KW-0175">Coiled coil</keyword>
<dbReference type="PANTHER" id="PTHR43537">
    <property type="entry name" value="TRANSCRIPTIONAL REGULATOR, GNTR FAMILY"/>
    <property type="match status" value="1"/>
</dbReference>
<dbReference type="InterPro" id="IPR008920">
    <property type="entry name" value="TF_FadR/GntR_C"/>
</dbReference>
<dbReference type="PRINTS" id="PR00035">
    <property type="entry name" value="HTHGNTR"/>
</dbReference>
<dbReference type="EMBL" id="PVTD01000015">
    <property type="protein sequence ID" value="PRY20081.1"/>
    <property type="molecule type" value="Genomic_DNA"/>
</dbReference>
<dbReference type="SUPFAM" id="SSF46785">
    <property type="entry name" value="Winged helix' DNA-binding domain"/>
    <property type="match status" value="1"/>
</dbReference>
<dbReference type="OrthoDB" id="284307at2"/>
<dbReference type="InterPro" id="IPR036388">
    <property type="entry name" value="WH-like_DNA-bd_sf"/>
</dbReference>
<keyword evidence="7" id="KW-1185">Reference proteome</keyword>
<dbReference type="PANTHER" id="PTHR43537:SF5">
    <property type="entry name" value="UXU OPERON TRANSCRIPTIONAL REGULATOR"/>
    <property type="match status" value="1"/>
</dbReference>
<evidence type="ECO:0000256" key="1">
    <source>
        <dbReference type="ARBA" id="ARBA00023015"/>
    </source>
</evidence>